<proteinExistence type="predicted"/>
<organism evidence="1 2">
    <name type="scientific">Meripilus lineatus</name>
    <dbReference type="NCBI Taxonomy" id="2056292"/>
    <lineage>
        <taxon>Eukaryota</taxon>
        <taxon>Fungi</taxon>
        <taxon>Dikarya</taxon>
        <taxon>Basidiomycota</taxon>
        <taxon>Agaricomycotina</taxon>
        <taxon>Agaricomycetes</taxon>
        <taxon>Polyporales</taxon>
        <taxon>Meripilaceae</taxon>
        <taxon>Meripilus</taxon>
    </lineage>
</organism>
<evidence type="ECO:0000313" key="2">
    <source>
        <dbReference type="Proteomes" id="UP001212997"/>
    </source>
</evidence>
<dbReference type="AlphaFoldDB" id="A0AAD5YHX1"/>
<evidence type="ECO:0000313" key="1">
    <source>
        <dbReference type="EMBL" id="KAJ3485981.1"/>
    </source>
</evidence>
<sequence>MRQLRCLRIAADPLSITLFIQQLELTPLTSVSIRCTYLRRSIEDADNDTDFLQLSCLLKWIRRYLRDLHKAGTDLHSLQIQEDPTGWEENAVFLRLWSSRFPPPPRQNLERCNMRPHFEIRLANTTEDTEDENYGEDGYGKHLRNYLWRIVRWFPLDKLRNLHINDSDMMEYPEKIYGAFPEVEVLTLSETVTELDMLLNALSSPEPKSRRCLLPALHTLVIHDTRHVHEREVLDLVDYRLKCERPLQNVHIIRCPAIKSTFIEQLRKKVPNVDWEIVEETNELEFLFKEETDLAYLRLRYGSSALWHFVPRISIRNKNSRLKEEEEEEEEEL</sequence>
<keyword evidence="2" id="KW-1185">Reference proteome</keyword>
<name>A0AAD5YHX1_9APHY</name>
<gene>
    <name evidence="1" type="ORF">NLI96_g4565</name>
</gene>
<dbReference type="Proteomes" id="UP001212997">
    <property type="component" value="Unassembled WGS sequence"/>
</dbReference>
<protein>
    <submittedName>
        <fullName evidence="1">Uncharacterized protein</fullName>
    </submittedName>
</protein>
<reference evidence="1" key="1">
    <citation type="submission" date="2022-07" db="EMBL/GenBank/DDBJ databases">
        <title>Genome Sequence of Physisporinus lineatus.</title>
        <authorList>
            <person name="Buettner E."/>
        </authorList>
    </citation>
    <scope>NUCLEOTIDE SEQUENCE</scope>
    <source>
        <strain evidence="1">VT162</strain>
    </source>
</reference>
<comment type="caution">
    <text evidence="1">The sequence shown here is derived from an EMBL/GenBank/DDBJ whole genome shotgun (WGS) entry which is preliminary data.</text>
</comment>
<dbReference type="EMBL" id="JANAWD010000135">
    <property type="protein sequence ID" value="KAJ3485981.1"/>
    <property type="molecule type" value="Genomic_DNA"/>
</dbReference>
<accession>A0AAD5YHX1</accession>